<gene>
    <name evidence="3" type="ORF">DHEL01_v203270</name>
</gene>
<dbReference type="Pfam" id="PF00646">
    <property type="entry name" value="F-box"/>
    <property type="match status" value="1"/>
</dbReference>
<organism evidence="3 4">
    <name type="scientific">Diaporthe helianthi</name>
    <dbReference type="NCBI Taxonomy" id="158607"/>
    <lineage>
        <taxon>Eukaryota</taxon>
        <taxon>Fungi</taxon>
        <taxon>Dikarya</taxon>
        <taxon>Ascomycota</taxon>
        <taxon>Pezizomycotina</taxon>
        <taxon>Sordariomycetes</taxon>
        <taxon>Sordariomycetidae</taxon>
        <taxon>Diaporthales</taxon>
        <taxon>Diaporthaceae</taxon>
        <taxon>Diaporthe</taxon>
    </lineage>
</organism>
<dbReference type="InterPro" id="IPR001810">
    <property type="entry name" value="F-box_dom"/>
</dbReference>
<dbReference type="OrthoDB" id="5242993at2759"/>
<dbReference type="Proteomes" id="UP000094444">
    <property type="component" value="Unassembled WGS sequence"/>
</dbReference>
<feature type="region of interest" description="Disordered" evidence="1">
    <location>
        <begin position="1"/>
        <end position="28"/>
    </location>
</feature>
<comment type="caution">
    <text evidence="3">The sequence shown here is derived from an EMBL/GenBank/DDBJ whole genome shotgun (WGS) entry which is preliminary data.</text>
</comment>
<name>A0A2P5I764_DIAHE</name>
<accession>A0A2P5I764</accession>
<evidence type="ECO:0000313" key="4">
    <source>
        <dbReference type="Proteomes" id="UP000094444"/>
    </source>
</evidence>
<evidence type="ECO:0000259" key="2">
    <source>
        <dbReference type="PROSITE" id="PS50181"/>
    </source>
</evidence>
<dbReference type="SUPFAM" id="SSF81383">
    <property type="entry name" value="F-box domain"/>
    <property type="match status" value="1"/>
</dbReference>
<evidence type="ECO:0000313" key="3">
    <source>
        <dbReference type="EMBL" id="POS78340.1"/>
    </source>
</evidence>
<evidence type="ECO:0000256" key="1">
    <source>
        <dbReference type="SAM" id="MobiDB-lite"/>
    </source>
</evidence>
<reference evidence="3" key="1">
    <citation type="submission" date="2017-09" db="EMBL/GenBank/DDBJ databases">
        <title>Polyketide synthases of a Diaporthe helianthi virulent isolate.</title>
        <authorList>
            <person name="Baroncelli R."/>
        </authorList>
    </citation>
    <scope>NUCLEOTIDE SEQUENCE [LARGE SCALE GENOMIC DNA]</scope>
    <source>
        <strain evidence="3">7/96</strain>
    </source>
</reference>
<sequence>MAKVRETIPGDNITSMAGCSSQSSSPYQPDSKFINLPLDIILGIFDYLKANHAIALSLTCKGLHTHLFADARTLFDNANNKGRLKVQRMLEMNLPPNHVYCPFCKTFHSLDERYREAHCLESQSPHISSIHAPIVNAHIWGRLSSAREQLQTLRKKHCRPPPTVGNGWRKWWWPEVTSRGDLEVCITSQHVQSDARDKDEVFEYSVCEYASIRAQFPYMWTNLTMMDFLGYRSGKFARGKCKRCNADCAVMVKWTFDNEAATACDNTPPAGWEIEFKSRHRLGRLRSPNDQAWALCAGEYSAPKVRRNEGSSLLEDGGHAACLRVNYLWTDLKGMAPSQRAWNQD</sequence>
<protein>
    <recommendedName>
        <fullName evidence="2">F-box domain-containing protein</fullName>
    </recommendedName>
</protein>
<dbReference type="PROSITE" id="PS50181">
    <property type="entry name" value="FBOX"/>
    <property type="match status" value="1"/>
</dbReference>
<feature type="domain" description="F-box" evidence="2">
    <location>
        <begin position="30"/>
        <end position="78"/>
    </location>
</feature>
<dbReference type="InterPro" id="IPR036047">
    <property type="entry name" value="F-box-like_dom_sf"/>
</dbReference>
<dbReference type="AlphaFoldDB" id="A0A2P5I764"/>
<proteinExistence type="predicted"/>
<dbReference type="InParanoid" id="A0A2P5I764"/>
<dbReference type="EMBL" id="MAVT02000194">
    <property type="protein sequence ID" value="POS78340.1"/>
    <property type="molecule type" value="Genomic_DNA"/>
</dbReference>
<keyword evidence="4" id="KW-1185">Reference proteome</keyword>